<sequence length="615" mass="65112">MQDHLLSELGQQLRVDSVRAAAAAGSGHPTSSMSAADLMAVLLANHLRYDFEQPGHPGNDHLVFSKGHASPLLYSLFKAAGAISDEELLTFRKLGSRLEGHPTPRLPWVDVATGSLGQGLPVGVGLALARKRLEKLDKADSRVWVLCGDSELAEGSVWEAAEHACYEHLDNLIAIIDVNRLGQRGPTRHEWDLGAYARRFHAFGWHTIEIDGHDPTAIDRAYGEAASTIGRPTAIIARTVKGRGVASVENREGLHGKPLPDAEEAIAELGGPREMAVPVLGPPEVSVAPRSREGSLSLPRFEPGEDVATRDAFGQALAALGSARGDVVVLDGEVGDSTRAELFAKEHPERFFECFIAEQQLVAAAVGIQARGWTPYASTFAAFLTRAYDFVRMAAVSRADLNLVGSHAGVAIGEDGPSQMGLEDLAAFRAVHGSTVLYPCDANQTAHLTAAMAEESGIRYLRTTRGKTPVLYPASESFPIGGSKLVRATDEDRVTIVAAGVTVHEAIAAADRLAEEGIPARVIDLYSVKPVDARTLREAAELTGGLVTVEDHHPEGGLGDAVLEAFGDGSPAPRTIRLAVRDMPVSATPAQQLTAAGIDAEAIAAAARQLAGPAR</sequence>
<comment type="cofactor">
    <cofactor evidence="2">
        <name>Mn(2+)</name>
        <dbReference type="ChEBI" id="CHEBI:29035"/>
    </cofactor>
</comment>
<keyword evidence="14" id="KW-1185">Reference proteome</keyword>
<evidence type="ECO:0000256" key="3">
    <source>
        <dbReference type="ARBA" id="ARBA00001946"/>
    </source>
</evidence>
<dbReference type="CDD" id="cd02012">
    <property type="entry name" value="TPP_TK"/>
    <property type="match status" value="1"/>
</dbReference>
<keyword evidence="9" id="KW-0106">Calcium</keyword>
<dbReference type="EMBL" id="ASQP01000429">
    <property type="protein sequence ID" value="OMI34981.1"/>
    <property type="molecule type" value="Genomic_DNA"/>
</dbReference>
<evidence type="ECO:0000256" key="6">
    <source>
        <dbReference type="ARBA" id="ARBA00011738"/>
    </source>
</evidence>
<dbReference type="AlphaFoldDB" id="A0A1R1S9E1"/>
<dbReference type="PANTHER" id="PTHR43195:SF1">
    <property type="entry name" value="FI06132P-RELATED"/>
    <property type="match status" value="1"/>
</dbReference>
<dbReference type="GO" id="GO:0004802">
    <property type="term" value="F:transketolase activity"/>
    <property type="evidence" value="ECO:0007669"/>
    <property type="project" value="UniProtKB-EC"/>
</dbReference>
<dbReference type="Gene3D" id="3.40.50.970">
    <property type="match status" value="2"/>
</dbReference>
<dbReference type="EC" id="2.2.1.1" evidence="13"/>
<evidence type="ECO:0000256" key="9">
    <source>
        <dbReference type="ARBA" id="ARBA00022837"/>
    </source>
</evidence>
<dbReference type="SMART" id="SM00861">
    <property type="entry name" value="Transket_pyr"/>
    <property type="match status" value="1"/>
</dbReference>
<dbReference type="Proteomes" id="UP000186168">
    <property type="component" value="Unassembled WGS sequence"/>
</dbReference>
<proteinExistence type="inferred from homology"/>
<dbReference type="Pfam" id="PF00456">
    <property type="entry name" value="Transketolase_N"/>
    <property type="match status" value="1"/>
</dbReference>
<keyword evidence="10" id="KW-0460">Magnesium</keyword>
<dbReference type="SUPFAM" id="SSF52518">
    <property type="entry name" value="Thiamin diphosphate-binding fold (THDP-binding)"/>
    <property type="match status" value="2"/>
</dbReference>
<evidence type="ECO:0000256" key="2">
    <source>
        <dbReference type="ARBA" id="ARBA00001936"/>
    </source>
</evidence>
<feature type="domain" description="Transketolase-like pyrimidine-binding" evidence="12">
    <location>
        <begin position="307"/>
        <end position="470"/>
    </location>
</feature>
<organism evidence="13 14">
    <name type="scientific">Streptomyces sparsogenes DSM 40356</name>
    <dbReference type="NCBI Taxonomy" id="1331668"/>
    <lineage>
        <taxon>Bacteria</taxon>
        <taxon>Bacillati</taxon>
        <taxon>Actinomycetota</taxon>
        <taxon>Actinomycetes</taxon>
        <taxon>Kitasatosporales</taxon>
        <taxon>Streptomycetaceae</taxon>
        <taxon>Streptomyces</taxon>
    </lineage>
</organism>
<keyword evidence="7 13" id="KW-0808">Transferase</keyword>
<dbReference type="SUPFAM" id="SSF52922">
    <property type="entry name" value="TK C-terminal domain-like"/>
    <property type="match status" value="1"/>
</dbReference>
<dbReference type="GO" id="GO:0000287">
    <property type="term" value="F:magnesium ion binding"/>
    <property type="evidence" value="ECO:0007669"/>
    <property type="project" value="UniProtKB-ARBA"/>
</dbReference>
<evidence type="ECO:0000256" key="5">
    <source>
        <dbReference type="ARBA" id="ARBA00007131"/>
    </source>
</evidence>
<keyword evidence="8" id="KW-0479">Metal-binding</keyword>
<dbReference type="NCBIfam" id="NF004559">
    <property type="entry name" value="PRK05899.2-5"/>
    <property type="match status" value="1"/>
</dbReference>
<comment type="subunit">
    <text evidence="6">Homodimer.</text>
</comment>
<comment type="similarity">
    <text evidence="5">Belongs to the transketolase family.</text>
</comment>
<dbReference type="Gene3D" id="3.40.50.920">
    <property type="match status" value="1"/>
</dbReference>
<dbReference type="PROSITE" id="PS00802">
    <property type="entry name" value="TRANSKETOLASE_2"/>
    <property type="match status" value="1"/>
</dbReference>
<dbReference type="InterPro" id="IPR020826">
    <property type="entry name" value="Transketolase_BS"/>
</dbReference>
<comment type="cofactor">
    <cofactor evidence="3">
        <name>Mg(2+)</name>
        <dbReference type="ChEBI" id="CHEBI:18420"/>
    </cofactor>
</comment>
<dbReference type="RefSeq" id="WP_076971942.1">
    <property type="nucleotide sequence ID" value="NZ_ASQP01000429.1"/>
</dbReference>
<dbReference type="InterPro" id="IPR051424">
    <property type="entry name" value="Transketolase-like"/>
</dbReference>
<evidence type="ECO:0000256" key="8">
    <source>
        <dbReference type="ARBA" id="ARBA00022723"/>
    </source>
</evidence>
<evidence type="ECO:0000256" key="1">
    <source>
        <dbReference type="ARBA" id="ARBA00001913"/>
    </source>
</evidence>
<keyword evidence="11" id="KW-0786">Thiamine pyrophosphate</keyword>
<evidence type="ECO:0000313" key="14">
    <source>
        <dbReference type="Proteomes" id="UP000186168"/>
    </source>
</evidence>
<dbReference type="FunFam" id="3.40.50.970:FF:000129">
    <property type="entry name" value="Transketolase"/>
    <property type="match status" value="1"/>
</dbReference>
<evidence type="ECO:0000256" key="11">
    <source>
        <dbReference type="ARBA" id="ARBA00023052"/>
    </source>
</evidence>
<dbReference type="Pfam" id="PF02779">
    <property type="entry name" value="Transket_pyr"/>
    <property type="match status" value="1"/>
</dbReference>
<dbReference type="GO" id="GO:0005737">
    <property type="term" value="C:cytoplasm"/>
    <property type="evidence" value="ECO:0007669"/>
    <property type="project" value="UniProtKB-ARBA"/>
</dbReference>
<dbReference type="InterPro" id="IPR029061">
    <property type="entry name" value="THDP-binding"/>
</dbReference>
<name>A0A1R1S9E1_9ACTN</name>
<comment type="cofactor">
    <cofactor evidence="1">
        <name>Ca(2+)</name>
        <dbReference type="ChEBI" id="CHEBI:29108"/>
    </cofactor>
</comment>
<accession>A0A1R1S9E1</accession>
<evidence type="ECO:0000256" key="7">
    <source>
        <dbReference type="ARBA" id="ARBA00022679"/>
    </source>
</evidence>
<dbReference type="PANTHER" id="PTHR43195">
    <property type="entry name" value="TRANSKETOLASE"/>
    <property type="match status" value="1"/>
</dbReference>
<dbReference type="InterPro" id="IPR005475">
    <property type="entry name" value="Transketolase-like_Pyr-bd"/>
</dbReference>
<evidence type="ECO:0000256" key="4">
    <source>
        <dbReference type="ARBA" id="ARBA00001964"/>
    </source>
</evidence>
<evidence type="ECO:0000256" key="10">
    <source>
        <dbReference type="ARBA" id="ARBA00022842"/>
    </source>
</evidence>
<dbReference type="GO" id="GO:0030976">
    <property type="term" value="F:thiamine pyrophosphate binding"/>
    <property type="evidence" value="ECO:0007669"/>
    <property type="project" value="TreeGrafter"/>
</dbReference>
<dbReference type="InterPro" id="IPR033248">
    <property type="entry name" value="Transketolase_C"/>
</dbReference>
<reference evidence="13 14" key="1">
    <citation type="submission" date="2013-05" db="EMBL/GenBank/DDBJ databases">
        <title>Genome sequence of Streptomyces sparsogenes DSM 40356.</title>
        <authorList>
            <person name="Coyne S."/>
            <person name="Seebeck F.P."/>
        </authorList>
    </citation>
    <scope>NUCLEOTIDE SEQUENCE [LARGE SCALE GENOMIC DNA]</scope>
    <source>
        <strain evidence="13 14">DSM 40356</strain>
    </source>
</reference>
<dbReference type="CDD" id="cd07033">
    <property type="entry name" value="TPP_PYR_DXS_TK_like"/>
    <property type="match status" value="1"/>
</dbReference>
<comment type="cofactor">
    <cofactor evidence="4">
        <name>thiamine diphosphate</name>
        <dbReference type="ChEBI" id="CHEBI:58937"/>
    </cofactor>
</comment>
<gene>
    <name evidence="13" type="ORF">SPAR_33676</name>
</gene>
<dbReference type="InterPro" id="IPR009014">
    <property type="entry name" value="Transketo_C/PFOR_II"/>
</dbReference>
<evidence type="ECO:0000259" key="12">
    <source>
        <dbReference type="SMART" id="SM00861"/>
    </source>
</evidence>
<protein>
    <submittedName>
        <fullName evidence="13">Transketolase</fullName>
        <ecNumber evidence="13">2.2.1.1</ecNumber>
    </submittedName>
</protein>
<comment type="caution">
    <text evidence="13">The sequence shown here is derived from an EMBL/GenBank/DDBJ whole genome shotgun (WGS) entry which is preliminary data.</text>
</comment>
<dbReference type="Pfam" id="PF02780">
    <property type="entry name" value="Transketolase_C"/>
    <property type="match status" value="1"/>
</dbReference>
<evidence type="ECO:0000313" key="13">
    <source>
        <dbReference type="EMBL" id="OMI34981.1"/>
    </source>
</evidence>
<dbReference type="InterPro" id="IPR005474">
    <property type="entry name" value="Transketolase_N"/>
</dbReference>